<comment type="caution">
    <text evidence="13">The sequence shown here is derived from an EMBL/GenBank/DDBJ whole genome shotgun (WGS) entry which is preliminary data.</text>
</comment>
<evidence type="ECO:0000256" key="9">
    <source>
        <dbReference type="ARBA" id="ARBA00023136"/>
    </source>
</evidence>
<evidence type="ECO:0000256" key="11">
    <source>
        <dbReference type="RuleBase" id="RU000581"/>
    </source>
</evidence>
<evidence type="ECO:0000256" key="10">
    <source>
        <dbReference type="ARBA" id="ARBA00023160"/>
    </source>
</evidence>
<keyword evidence="5" id="KW-0276">Fatty acid metabolism</keyword>
<keyword evidence="14" id="KW-1185">Reference proteome</keyword>
<comment type="subcellular location">
    <subcellularLocation>
        <location evidence="1">Membrane</location>
        <topology evidence="1">Multi-pass membrane protein</topology>
    </subcellularLocation>
</comment>
<reference evidence="14" key="1">
    <citation type="submission" date="2023-01" db="EMBL/GenBank/DDBJ databases">
        <title>Key to firefly adult light organ development and bioluminescence: homeobox transcription factors regulate luciferase expression and transportation to peroxisome.</title>
        <authorList>
            <person name="Fu X."/>
        </authorList>
    </citation>
    <scope>NUCLEOTIDE SEQUENCE [LARGE SCALE GENOMIC DNA]</scope>
</reference>
<keyword evidence="6 12" id="KW-1133">Transmembrane helix</keyword>
<evidence type="ECO:0000256" key="1">
    <source>
        <dbReference type="ARBA" id="ARBA00004141"/>
    </source>
</evidence>
<keyword evidence="10 11" id="KW-0275">Fatty acid biosynthesis</keyword>
<gene>
    <name evidence="13" type="ORF">RN001_006458</name>
</gene>
<evidence type="ECO:0000313" key="14">
    <source>
        <dbReference type="Proteomes" id="UP001353858"/>
    </source>
</evidence>
<comment type="cofactor">
    <cofactor evidence="11">
        <name>Fe(2+)</name>
        <dbReference type="ChEBI" id="CHEBI:29033"/>
    </cofactor>
</comment>
<protein>
    <recommendedName>
        <fullName evidence="15">Acyl-CoA Delta(11) desaturase</fullName>
    </recommendedName>
</protein>
<evidence type="ECO:0000256" key="5">
    <source>
        <dbReference type="ARBA" id="ARBA00022832"/>
    </source>
</evidence>
<feature type="transmembrane region" description="Helical" evidence="12">
    <location>
        <begin position="24"/>
        <end position="44"/>
    </location>
</feature>
<dbReference type="PANTHER" id="PTHR11351:SF26">
    <property type="entry name" value="FATTY ACID DESATURASE DOMAIN-CONTAINING PROTEIN"/>
    <property type="match status" value="1"/>
</dbReference>
<comment type="domain">
    <text evidence="11">The histidine box domains are involved in binding the catalytic metal ions.</text>
</comment>
<accession>A0AAN7SJU8</accession>
<dbReference type="Proteomes" id="UP001353858">
    <property type="component" value="Unassembled WGS sequence"/>
</dbReference>
<keyword evidence="8" id="KW-0443">Lipid metabolism</keyword>
<dbReference type="GO" id="GO:0004768">
    <property type="term" value="F:stearoyl-CoA 9-desaturase activity"/>
    <property type="evidence" value="ECO:0007669"/>
    <property type="project" value="TreeGrafter"/>
</dbReference>
<evidence type="ECO:0000256" key="12">
    <source>
        <dbReference type="SAM" id="Phobius"/>
    </source>
</evidence>
<evidence type="ECO:0000256" key="3">
    <source>
        <dbReference type="ARBA" id="ARBA00022516"/>
    </source>
</evidence>
<dbReference type="GO" id="GO:0006636">
    <property type="term" value="P:unsaturated fatty acid biosynthetic process"/>
    <property type="evidence" value="ECO:0007669"/>
    <property type="project" value="TreeGrafter"/>
</dbReference>
<evidence type="ECO:0000256" key="7">
    <source>
        <dbReference type="ARBA" id="ARBA00023002"/>
    </source>
</evidence>
<keyword evidence="7 11" id="KW-0560">Oxidoreductase</keyword>
<evidence type="ECO:0000313" key="13">
    <source>
        <dbReference type="EMBL" id="KAK4883139.1"/>
    </source>
</evidence>
<evidence type="ECO:0000256" key="4">
    <source>
        <dbReference type="ARBA" id="ARBA00022692"/>
    </source>
</evidence>
<sequence>MSEEQEKFNEEIEDPTREAHWGKIWFFTYLQMLTIYGFILIFNGAYLLTTLFSLCLICLGVIGVTAGAHRLWAHRSYEANTSLKVFLMLCQTLVGQGCIYDWVKYHRLHHKCFGTNQDPFNPSKGFFYSHFMCLTQKTTAEQEEIANNIDMSDLENDSVVMFQKKYYKILYMLLVIILPLYIPMAYWNETVVRAGTVAGWMRYGIILHFSWLIHSATTILGLKKGERYPLDTNLVFIINKTYWLQYHYLAPWDYQTSEYGNYGNDYISAFIRVCAALELATDLRTIDGHGVRDALYNSFETKKDISQCLSEVELSIPKDHYLRPQKFYYNY</sequence>
<comment type="similarity">
    <text evidence="2 11">Belongs to the fatty acid desaturase type 1 family.</text>
</comment>
<proteinExistence type="inferred from homology"/>
<dbReference type="InterPro" id="IPR015876">
    <property type="entry name" value="Acyl-CoA_DS"/>
</dbReference>
<evidence type="ECO:0008006" key="15">
    <source>
        <dbReference type="Google" id="ProtNLM"/>
    </source>
</evidence>
<feature type="transmembrane region" description="Helical" evidence="12">
    <location>
        <begin position="169"/>
        <end position="188"/>
    </location>
</feature>
<dbReference type="GO" id="GO:0005789">
    <property type="term" value="C:endoplasmic reticulum membrane"/>
    <property type="evidence" value="ECO:0007669"/>
    <property type="project" value="TreeGrafter"/>
</dbReference>
<evidence type="ECO:0000256" key="6">
    <source>
        <dbReference type="ARBA" id="ARBA00022989"/>
    </source>
</evidence>
<keyword evidence="3 11" id="KW-0444">Lipid biosynthesis</keyword>
<evidence type="ECO:0000256" key="8">
    <source>
        <dbReference type="ARBA" id="ARBA00023098"/>
    </source>
</evidence>
<organism evidence="13 14">
    <name type="scientific">Aquatica leii</name>
    <dbReference type="NCBI Taxonomy" id="1421715"/>
    <lineage>
        <taxon>Eukaryota</taxon>
        <taxon>Metazoa</taxon>
        <taxon>Ecdysozoa</taxon>
        <taxon>Arthropoda</taxon>
        <taxon>Hexapoda</taxon>
        <taxon>Insecta</taxon>
        <taxon>Pterygota</taxon>
        <taxon>Neoptera</taxon>
        <taxon>Endopterygota</taxon>
        <taxon>Coleoptera</taxon>
        <taxon>Polyphaga</taxon>
        <taxon>Elateriformia</taxon>
        <taxon>Elateroidea</taxon>
        <taxon>Lampyridae</taxon>
        <taxon>Luciolinae</taxon>
        <taxon>Aquatica</taxon>
    </lineage>
</organism>
<dbReference type="GO" id="GO:0005506">
    <property type="term" value="F:iron ion binding"/>
    <property type="evidence" value="ECO:0007669"/>
    <property type="project" value="TreeGrafter"/>
</dbReference>
<keyword evidence="4 11" id="KW-0812">Transmembrane</keyword>
<dbReference type="AlphaFoldDB" id="A0AAN7SJU8"/>
<dbReference type="PANTHER" id="PTHR11351">
    <property type="entry name" value="ACYL-COA DESATURASE"/>
    <property type="match status" value="1"/>
</dbReference>
<dbReference type="CDD" id="cd03505">
    <property type="entry name" value="Delta9-FADS-like"/>
    <property type="match status" value="1"/>
</dbReference>
<evidence type="ECO:0000256" key="2">
    <source>
        <dbReference type="ARBA" id="ARBA00009295"/>
    </source>
</evidence>
<feature type="transmembrane region" description="Helical" evidence="12">
    <location>
        <begin position="200"/>
        <end position="222"/>
    </location>
</feature>
<keyword evidence="9 12" id="KW-0472">Membrane</keyword>
<dbReference type="EMBL" id="JARPUR010000002">
    <property type="protein sequence ID" value="KAK4883139.1"/>
    <property type="molecule type" value="Genomic_DNA"/>
</dbReference>
<dbReference type="PRINTS" id="PR00075">
    <property type="entry name" value="FACDDSATRASE"/>
</dbReference>
<name>A0AAN7SJU8_9COLE</name>
<feature type="transmembrane region" description="Helical" evidence="12">
    <location>
        <begin position="51"/>
        <end position="73"/>
    </location>
</feature>